<name>A0A923L784_9BACI</name>
<dbReference type="EMBL" id="JACOOL010000009">
    <property type="protein sequence ID" value="MBC5637753.1"/>
    <property type="molecule type" value="Genomic_DNA"/>
</dbReference>
<proteinExistence type="predicted"/>
<dbReference type="Gene3D" id="1.10.150.320">
    <property type="entry name" value="Photosystem II 12 kDa extrinsic protein"/>
    <property type="match status" value="1"/>
</dbReference>
<keyword evidence="5" id="KW-1185">Reference proteome</keyword>
<dbReference type="InterPro" id="IPR036866">
    <property type="entry name" value="RibonucZ/Hydroxyglut_hydro"/>
</dbReference>
<comment type="caution">
    <text evidence="4">The sequence shown here is derived from an EMBL/GenBank/DDBJ whole genome shotgun (WGS) entry which is preliminary data.</text>
</comment>
<dbReference type="PANTHER" id="PTHR30619:SF7">
    <property type="entry name" value="BETA-LACTAMASE DOMAIN PROTEIN"/>
    <property type="match status" value="1"/>
</dbReference>
<gene>
    <name evidence="4" type="ORF">H8S33_13130</name>
</gene>
<evidence type="ECO:0000256" key="2">
    <source>
        <dbReference type="SAM" id="SignalP"/>
    </source>
</evidence>
<evidence type="ECO:0000259" key="3">
    <source>
        <dbReference type="SMART" id="SM00849"/>
    </source>
</evidence>
<protein>
    <submittedName>
        <fullName evidence="4">MBL fold metallo-hydrolase</fullName>
    </submittedName>
</protein>
<feature type="region of interest" description="Disordered" evidence="1">
    <location>
        <begin position="315"/>
        <end position="348"/>
    </location>
</feature>
<accession>A0A923L784</accession>
<dbReference type="PROSITE" id="PS51257">
    <property type="entry name" value="PROKAR_LIPOPROTEIN"/>
    <property type="match status" value="1"/>
</dbReference>
<sequence>MYKKLIASLFLTIILAACGQGANLETNEDLATDIEKAQTEPTSDHVIPDEQTEGRRKEQGDSKSTENLAELQVHYIDVGQADATLFQYGNHNILFDAGDWRGNEVVNYLHSQGVSKLDLVIGSHPDADHIGQLADVINTYEVTEVWLSGNESTSSTFQRVLEAIVSSGANYHEPRAGEEFNIGPLNLKVLHPQSITGKPNEESISVLFTYGDVKFLFTGDADRDAEKQMMTVGFDVNADILQLGHHGSSTSSDPSFISAVSPEIAIYSAGVDNKYGHPHREVISYITNAGIDLYGTDVNGTIIVTTDGKEYAVKTERDGTVTSKNSSSNISSENTSNSNEASKSNEEANSSCIDINTASYEELQQIIHISSERAQDLIDLRPFHSVKDLKRINGIGDGRIKDIEAQGMACVS</sequence>
<reference evidence="4" key="1">
    <citation type="submission" date="2020-08" db="EMBL/GenBank/DDBJ databases">
        <title>Genome public.</title>
        <authorList>
            <person name="Liu C."/>
            <person name="Sun Q."/>
        </authorList>
    </citation>
    <scope>NUCLEOTIDE SEQUENCE</scope>
    <source>
        <strain evidence="4">BX22</strain>
    </source>
</reference>
<dbReference type="Gene3D" id="3.60.15.10">
    <property type="entry name" value="Ribonuclease Z/Hydroxyacylglutathione hydrolase-like"/>
    <property type="match status" value="1"/>
</dbReference>
<dbReference type="InterPro" id="IPR052159">
    <property type="entry name" value="Competence_DNA_uptake"/>
</dbReference>
<dbReference type="SUPFAM" id="SSF56281">
    <property type="entry name" value="Metallo-hydrolase/oxidoreductase"/>
    <property type="match status" value="1"/>
</dbReference>
<dbReference type="PANTHER" id="PTHR30619">
    <property type="entry name" value="DNA INTERNALIZATION/COMPETENCE PROTEIN COMEC/REC2"/>
    <property type="match status" value="1"/>
</dbReference>
<dbReference type="Pfam" id="PF00753">
    <property type="entry name" value="Lactamase_B"/>
    <property type="match status" value="1"/>
</dbReference>
<feature type="region of interest" description="Disordered" evidence="1">
    <location>
        <begin position="37"/>
        <end position="64"/>
    </location>
</feature>
<dbReference type="AlphaFoldDB" id="A0A923L784"/>
<feature type="domain" description="Metallo-beta-lactamase" evidence="3">
    <location>
        <begin position="80"/>
        <end position="271"/>
    </location>
</feature>
<feature type="signal peptide" evidence="2">
    <location>
        <begin position="1"/>
        <end position="22"/>
    </location>
</feature>
<evidence type="ECO:0000313" key="4">
    <source>
        <dbReference type="EMBL" id="MBC5637753.1"/>
    </source>
</evidence>
<dbReference type="Pfam" id="PF12836">
    <property type="entry name" value="HHH_3"/>
    <property type="match status" value="1"/>
</dbReference>
<dbReference type="SUPFAM" id="SSF81585">
    <property type="entry name" value="PsbU/PolX domain-like"/>
    <property type="match status" value="1"/>
</dbReference>
<dbReference type="RefSeq" id="WP_186870458.1">
    <property type="nucleotide sequence ID" value="NZ_JACOOL010000009.1"/>
</dbReference>
<evidence type="ECO:0000313" key="5">
    <source>
        <dbReference type="Proteomes" id="UP000637359"/>
    </source>
</evidence>
<dbReference type="SMART" id="SM00849">
    <property type="entry name" value="Lactamase_B"/>
    <property type="match status" value="1"/>
</dbReference>
<evidence type="ECO:0000256" key="1">
    <source>
        <dbReference type="SAM" id="MobiDB-lite"/>
    </source>
</evidence>
<dbReference type="InterPro" id="IPR001279">
    <property type="entry name" value="Metallo-B-lactamas"/>
</dbReference>
<dbReference type="CDD" id="cd07731">
    <property type="entry name" value="ComA-like_MBL-fold"/>
    <property type="match status" value="1"/>
</dbReference>
<feature type="compositionally biased region" description="Low complexity" evidence="1">
    <location>
        <begin position="322"/>
        <end position="348"/>
    </location>
</feature>
<dbReference type="Proteomes" id="UP000637359">
    <property type="component" value="Unassembled WGS sequence"/>
</dbReference>
<dbReference type="InterPro" id="IPR035681">
    <property type="entry name" value="ComA-like_MBL"/>
</dbReference>
<organism evidence="4 5">
    <name type="scientific">Ornithinibacillus hominis</name>
    <dbReference type="NCBI Taxonomy" id="2763055"/>
    <lineage>
        <taxon>Bacteria</taxon>
        <taxon>Bacillati</taxon>
        <taxon>Bacillota</taxon>
        <taxon>Bacilli</taxon>
        <taxon>Bacillales</taxon>
        <taxon>Bacillaceae</taxon>
        <taxon>Ornithinibacillus</taxon>
    </lineage>
</organism>
<feature type="chain" id="PRO_5039193783" evidence="2">
    <location>
        <begin position="23"/>
        <end position="412"/>
    </location>
</feature>
<keyword evidence="2" id="KW-0732">Signal</keyword>